<dbReference type="AlphaFoldDB" id="A0A8D8ZDR7"/>
<reference evidence="1" key="1">
    <citation type="submission" date="2021-05" db="EMBL/GenBank/DDBJ databases">
        <authorList>
            <person name="Alioto T."/>
            <person name="Alioto T."/>
            <person name="Gomez Garrido J."/>
        </authorList>
    </citation>
    <scope>NUCLEOTIDE SEQUENCE</scope>
</reference>
<protein>
    <submittedName>
        <fullName evidence="1">Uncharacterized protein</fullName>
    </submittedName>
</protein>
<name>A0A8D8ZDR7_9HEMI</name>
<organism evidence="1">
    <name type="scientific">Cacopsylla melanoneura</name>
    <dbReference type="NCBI Taxonomy" id="428564"/>
    <lineage>
        <taxon>Eukaryota</taxon>
        <taxon>Metazoa</taxon>
        <taxon>Ecdysozoa</taxon>
        <taxon>Arthropoda</taxon>
        <taxon>Hexapoda</taxon>
        <taxon>Insecta</taxon>
        <taxon>Pterygota</taxon>
        <taxon>Neoptera</taxon>
        <taxon>Paraneoptera</taxon>
        <taxon>Hemiptera</taxon>
        <taxon>Sternorrhyncha</taxon>
        <taxon>Psylloidea</taxon>
        <taxon>Psyllidae</taxon>
        <taxon>Psyllinae</taxon>
        <taxon>Cacopsylla</taxon>
    </lineage>
</organism>
<evidence type="ECO:0000313" key="1">
    <source>
        <dbReference type="EMBL" id="CAG6745075.1"/>
    </source>
</evidence>
<dbReference type="EMBL" id="HBUF01483802">
    <property type="protein sequence ID" value="CAG6745075.1"/>
    <property type="molecule type" value="Transcribed_RNA"/>
</dbReference>
<proteinExistence type="predicted"/>
<accession>A0A8D8ZDR7</accession>
<sequence>MSSRQTWSWGSPATIDITIKRLEMTQREVQFPIDTTGTAQTMQQYQAVDLLLISLSQQLFLVMETVSWGSDQHQLLYITTSISMISVSTDDSLGQRGFEGFKKKVR</sequence>